<dbReference type="WBParaSite" id="jg5106">
    <property type="protein sequence ID" value="jg5106"/>
    <property type="gene ID" value="jg5106"/>
</dbReference>
<reference evidence="3" key="1">
    <citation type="submission" date="2022-11" db="UniProtKB">
        <authorList>
            <consortium name="WormBaseParasite"/>
        </authorList>
    </citation>
    <scope>IDENTIFICATION</scope>
</reference>
<accession>A0A915ED71</accession>
<dbReference type="AlphaFoldDB" id="A0A915ED71"/>
<proteinExistence type="predicted"/>
<feature type="region of interest" description="Disordered" evidence="1">
    <location>
        <begin position="1"/>
        <end position="22"/>
    </location>
</feature>
<dbReference type="Proteomes" id="UP000887574">
    <property type="component" value="Unplaced"/>
</dbReference>
<organism evidence="2 3">
    <name type="scientific">Ditylenchus dipsaci</name>
    <dbReference type="NCBI Taxonomy" id="166011"/>
    <lineage>
        <taxon>Eukaryota</taxon>
        <taxon>Metazoa</taxon>
        <taxon>Ecdysozoa</taxon>
        <taxon>Nematoda</taxon>
        <taxon>Chromadorea</taxon>
        <taxon>Rhabditida</taxon>
        <taxon>Tylenchina</taxon>
        <taxon>Tylenchomorpha</taxon>
        <taxon>Sphaerularioidea</taxon>
        <taxon>Anguinidae</taxon>
        <taxon>Anguininae</taxon>
        <taxon>Ditylenchus</taxon>
    </lineage>
</organism>
<sequence length="518" mass="59467">MDIDWDAISSDEEEENYADDSKEVLSSGWTPKELTLQGIIGVSCVITITSLTFGTRIRLQSLAEKSKFIIGQRFRKDDIYCCKRVVLRDGEYYEESQEEHNHPANPIDVEVYELTKKAIDIAKSNMLAANNYPRIPVDPARLVLSVVWRNLSDGSPFVIYDSGPAIEDWQGPHQRYIILSSAGCMEELAHARVIALDGTFKTSGEGFVQNFSFHGLIDGSFVPMVNVLMTRRRTDDYVVIMEKISSWMINNIAGFVVGLRNGCGFGGLIPRVKHRGCNFHFEQAILRRLFKSKQLKNKYCSCSRFNEYIRKMISLALIPQECIYESWKHLMNMDYREHKDAGGNKFNDDEAFPGITKFIRYMVKIWIGDYNEDGQIIRRPRFSDSMWMHSGLDIPGTVRTTCEIEAYHARLNAWFRKKELGTVSSLKIAQLRRPNRRRRSANDETSLKEILVGEIRSFDPTRVDISLLNITRAVWAVHTQRKKGKRDRQAERVAGENRRVVVGENENEQDPNESDIEG</sequence>
<protein>
    <submittedName>
        <fullName evidence="3">Transposase</fullName>
    </submittedName>
</protein>
<feature type="region of interest" description="Disordered" evidence="1">
    <location>
        <begin position="481"/>
        <end position="518"/>
    </location>
</feature>
<feature type="compositionally biased region" description="Acidic residues" evidence="1">
    <location>
        <begin position="1"/>
        <end position="18"/>
    </location>
</feature>
<feature type="compositionally biased region" description="Basic and acidic residues" evidence="1">
    <location>
        <begin position="487"/>
        <end position="501"/>
    </location>
</feature>
<evidence type="ECO:0000313" key="2">
    <source>
        <dbReference type="Proteomes" id="UP000887574"/>
    </source>
</evidence>
<evidence type="ECO:0000256" key="1">
    <source>
        <dbReference type="SAM" id="MobiDB-lite"/>
    </source>
</evidence>
<name>A0A915ED71_9BILA</name>
<keyword evidence="2" id="KW-1185">Reference proteome</keyword>
<feature type="compositionally biased region" description="Acidic residues" evidence="1">
    <location>
        <begin position="505"/>
        <end position="518"/>
    </location>
</feature>
<evidence type="ECO:0000313" key="3">
    <source>
        <dbReference type="WBParaSite" id="jg5106"/>
    </source>
</evidence>